<keyword evidence="2" id="KW-1185">Reference proteome</keyword>
<dbReference type="AlphaFoldDB" id="A0A7J8N2A5"/>
<gene>
    <name evidence="1" type="ORF">Golob_004692</name>
</gene>
<dbReference type="EMBL" id="JABEZX010000011">
    <property type="protein sequence ID" value="MBA0571101.1"/>
    <property type="molecule type" value="Genomic_DNA"/>
</dbReference>
<protein>
    <submittedName>
        <fullName evidence="1">Uncharacterized protein</fullName>
    </submittedName>
</protein>
<comment type="caution">
    <text evidence="1">The sequence shown here is derived from an EMBL/GenBank/DDBJ whole genome shotgun (WGS) entry which is preliminary data.</text>
</comment>
<dbReference type="Proteomes" id="UP000593572">
    <property type="component" value="Unassembled WGS sequence"/>
</dbReference>
<feature type="non-terminal residue" evidence="1">
    <location>
        <position position="35"/>
    </location>
</feature>
<name>A0A7J8N2A5_9ROSI</name>
<evidence type="ECO:0000313" key="2">
    <source>
        <dbReference type="Proteomes" id="UP000593572"/>
    </source>
</evidence>
<reference evidence="1 2" key="1">
    <citation type="journal article" date="2019" name="Genome Biol. Evol.">
        <title>Insights into the evolution of the New World diploid cottons (Gossypium, subgenus Houzingenia) based on genome sequencing.</title>
        <authorList>
            <person name="Grover C.E."/>
            <person name="Arick M.A. 2nd"/>
            <person name="Thrash A."/>
            <person name="Conover J.L."/>
            <person name="Sanders W.S."/>
            <person name="Peterson D.G."/>
            <person name="Frelichowski J.E."/>
            <person name="Scheffler J.A."/>
            <person name="Scheffler B.E."/>
            <person name="Wendel J.F."/>
        </authorList>
    </citation>
    <scope>NUCLEOTIDE SEQUENCE [LARGE SCALE GENOMIC DNA]</scope>
    <source>
        <strain evidence="1">157</strain>
        <tissue evidence="1">Leaf</tissue>
    </source>
</reference>
<organism evidence="1 2">
    <name type="scientific">Gossypium lobatum</name>
    <dbReference type="NCBI Taxonomy" id="34289"/>
    <lineage>
        <taxon>Eukaryota</taxon>
        <taxon>Viridiplantae</taxon>
        <taxon>Streptophyta</taxon>
        <taxon>Embryophyta</taxon>
        <taxon>Tracheophyta</taxon>
        <taxon>Spermatophyta</taxon>
        <taxon>Magnoliopsida</taxon>
        <taxon>eudicotyledons</taxon>
        <taxon>Gunneridae</taxon>
        <taxon>Pentapetalae</taxon>
        <taxon>rosids</taxon>
        <taxon>malvids</taxon>
        <taxon>Malvales</taxon>
        <taxon>Malvaceae</taxon>
        <taxon>Malvoideae</taxon>
        <taxon>Gossypium</taxon>
    </lineage>
</organism>
<sequence>MEENFALTEGDVLAKVVKGVALITFSNRVQEYIKH</sequence>
<accession>A0A7J8N2A5</accession>
<proteinExistence type="predicted"/>
<evidence type="ECO:0000313" key="1">
    <source>
        <dbReference type="EMBL" id="MBA0571101.1"/>
    </source>
</evidence>